<comment type="caution">
    <text evidence="5">Lacks conserved residue(s) required for the propagation of feature annotation.</text>
</comment>
<dbReference type="PANTHER" id="PTHR19325">
    <property type="entry name" value="COMPLEMENT COMPONENT-RELATED SUSHI DOMAIN-CONTAINING"/>
    <property type="match status" value="1"/>
</dbReference>
<feature type="disulfide bond" evidence="5">
    <location>
        <begin position="44"/>
        <end position="71"/>
    </location>
</feature>
<gene>
    <name evidence="7" type="ORF">WA026_009968</name>
</gene>
<dbReference type="PROSITE" id="PS50923">
    <property type="entry name" value="SUSHI"/>
    <property type="match status" value="5"/>
</dbReference>
<feature type="disulfide bond" evidence="5">
    <location>
        <begin position="235"/>
        <end position="262"/>
    </location>
</feature>
<dbReference type="Pfam" id="PF00084">
    <property type="entry name" value="Sushi"/>
    <property type="match status" value="4"/>
</dbReference>
<keyword evidence="3 5" id="KW-1015">Disulfide bond</keyword>
<feature type="disulfide bond" evidence="5">
    <location>
        <begin position="159"/>
        <end position="186"/>
    </location>
</feature>
<dbReference type="EMBL" id="JARQZJ010000004">
    <property type="protein sequence ID" value="KAK9871008.1"/>
    <property type="molecule type" value="Genomic_DNA"/>
</dbReference>
<evidence type="ECO:0000256" key="4">
    <source>
        <dbReference type="ARBA" id="ARBA00023180"/>
    </source>
</evidence>
<dbReference type="SMART" id="SM00032">
    <property type="entry name" value="CCP"/>
    <property type="match status" value="5"/>
</dbReference>
<dbReference type="PANTHER" id="PTHR19325:SF570">
    <property type="entry name" value="COMPLEMENT COMPONENT 4 BINDING PROTEIN, MEMBRANE"/>
    <property type="match status" value="1"/>
</dbReference>
<dbReference type="SUPFAM" id="SSF57535">
    <property type="entry name" value="Complement control module/SCR domain"/>
    <property type="match status" value="4"/>
</dbReference>
<evidence type="ECO:0000256" key="5">
    <source>
        <dbReference type="PROSITE-ProRule" id="PRU00302"/>
    </source>
</evidence>
<reference evidence="7 8" key="1">
    <citation type="submission" date="2023-03" db="EMBL/GenBank/DDBJ databases">
        <title>Genome insight into feeding habits of ladybird beetles.</title>
        <authorList>
            <person name="Li H.-S."/>
            <person name="Huang Y.-H."/>
            <person name="Pang H."/>
        </authorList>
    </citation>
    <scope>NUCLEOTIDE SEQUENCE [LARGE SCALE GENOMIC DNA]</scope>
    <source>
        <strain evidence="7">SYSU_2023b</strain>
        <tissue evidence="7">Whole body</tissue>
    </source>
</reference>
<feature type="disulfide bond" evidence="5">
    <location>
        <begin position="206"/>
        <end position="249"/>
    </location>
</feature>
<keyword evidence="1 5" id="KW-0768">Sushi</keyword>
<evidence type="ECO:0000313" key="8">
    <source>
        <dbReference type="Proteomes" id="UP001431783"/>
    </source>
</evidence>
<protein>
    <recommendedName>
        <fullName evidence="6">Sushi domain-containing protein</fullName>
    </recommendedName>
</protein>
<keyword evidence="2" id="KW-0677">Repeat</keyword>
<feature type="domain" description="Sushi" evidence="6">
    <location>
        <begin position="74"/>
        <end position="130"/>
    </location>
</feature>
<dbReference type="CDD" id="cd00033">
    <property type="entry name" value="CCP"/>
    <property type="match status" value="4"/>
</dbReference>
<evidence type="ECO:0000256" key="2">
    <source>
        <dbReference type="ARBA" id="ARBA00022737"/>
    </source>
</evidence>
<evidence type="ECO:0000256" key="1">
    <source>
        <dbReference type="ARBA" id="ARBA00022659"/>
    </source>
</evidence>
<dbReference type="InterPro" id="IPR000436">
    <property type="entry name" value="Sushi_SCR_CCP_dom"/>
</dbReference>
<accession>A0AAW1TRE8</accession>
<feature type="domain" description="Sushi" evidence="6">
    <location>
        <begin position="131"/>
        <end position="188"/>
    </location>
</feature>
<keyword evidence="4" id="KW-0325">Glycoprotein</keyword>
<keyword evidence="8" id="KW-1185">Reference proteome</keyword>
<name>A0AAW1TRE8_9CUCU</name>
<organism evidence="7 8">
    <name type="scientific">Henosepilachna vigintioctopunctata</name>
    <dbReference type="NCBI Taxonomy" id="420089"/>
    <lineage>
        <taxon>Eukaryota</taxon>
        <taxon>Metazoa</taxon>
        <taxon>Ecdysozoa</taxon>
        <taxon>Arthropoda</taxon>
        <taxon>Hexapoda</taxon>
        <taxon>Insecta</taxon>
        <taxon>Pterygota</taxon>
        <taxon>Neoptera</taxon>
        <taxon>Endopterygota</taxon>
        <taxon>Coleoptera</taxon>
        <taxon>Polyphaga</taxon>
        <taxon>Cucujiformia</taxon>
        <taxon>Coccinelloidea</taxon>
        <taxon>Coccinellidae</taxon>
        <taxon>Epilachninae</taxon>
        <taxon>Epilachnini</taxon>
        <taxon>Henosepilachna</taxon>
    </lineage>
</organism>
<dbReference type="Gene3D" id="2.10.70.10">
    <property type="entry name" value="Complement Module, domain 1"/>
    <property type="match status" value="4"/>
</dbReference>
<comment type="caution">
    <text evidence="7">The sequence shown here is derived from an EMBL/GenBank/DDBJ whole genome shotgun (WGS) entry which is preliminary data.</text>
</comment>
<dbReference type="InterPro" id="IPR050350">
    <property type="entry name" value="Compl-Cell_Adhes-Reg"/>
</dbReference>
<dbReference type="Proteomes" id="UP001431783">
    <property type="component" value="Unassembled WGS sequence"/>
</dbReference>
<dbReference type="InterPro" id="IPR035976">
    <property type="entry name" value="Sushi/SCR/CCP_sf"/>
</dbReference>
<feature type="domain" description="Sushi" evidence="6">
    <location>
        <begin position="265"/>
        <end position="317"/>
    </location>
</feature>
<evidence type="ECO:0000259" key="6">
    <source>
        <dbReference type="PROSITE" id="PS50923"/>
    </source>
</evidence>
<proteinExistence type="predicted"/>
<dbReference type="AlphaFoldDB" id="A0AAW1TRE8"/>
<feature type="domain" description="Sushi" evidence="6">
    <location>
        <begin position="16"/>
        <end position="73"/>
    </location>
</feature>
<evidence type="ECO:0000313" key="7">
    <source>
        <dbReference type="EMBL" id="KAK9871008.1"/>
    </source>
</evidence>
<evidence type="ECO:0000256" key="3">
    <source>
        <dbReference type="ARBA" id="ARBA00023157"/>
    </source>
</evidence>
<feature type="domain" description="Sushi" evidence="6">
    <location>
        <begin position="204"/>
        <end position="264"/>
    </location>
</feature>
<sequence length="317" mass="35122">MENGLWEPTKPKCNKISCGSPGNLENGLVIGNEYYFENIISFECEEGHVMKGEKTISCGKDGKWVPAKPNCVKILCETPKNFNNGTFEEKTYQYKDVIHFKCDDGFMSNGDNKASCGADGKWSHLPECIKISCASPGILANGIVYGNSYYFEDRVVYDCNEGYTLVGSTSSACSGSGEWIPSKPTCVAISTTTMVTIPTVVSLVTCRNPKPPRNMMRLGDSNERHFVGSTIRFGCVEGYRMLGNSVIRCSKIGRWTRLQGTCRKISCMEPNVSKQTKILGESYLYGDVVFIVCKNKVKYELKCSKDGNWKGLRDSSC</sequence>